<accession>A0A6I6HGF9</accession>
<dbReference type="AlphaFoldDB" id="A0A6I6HGF9"/>
<protein>
    <recommendedName>
        <fullName evidence="3">1,5-rhamnosyltransferase</fullName>
    </recommendedName>
</protein>
<name>A0A6I6HGF9_9PSED</name>
<gene>
    <name evidence="1" type="ORF">GPJ81_05845</name>
</gene>
<dbReference type="RefSeq" id="WP_157191331.1">
    <property type="nucleotide sequence ID" value="NZ_CP046621.1"/>
</dbReference>
<reference evidence="1" key="1">
    <citation type="submission" date="2019-12" db="EMBL/GenBank/DDBJ databases">
        <title>Hybrid Genome Assemblies of two High G+C Isolates from Undergraduate Microbiology Courses.</title>
        <authorList>
            <person name="Ne Ville C.J."/>
            <person name="Enright D."/>
            <person name="Hernandez I."/>
            <person name="Dodsworth J."/>
            <person name="Orwin P.M."/>
        </authorList>
    </citation>
    <scope>NUCLEOTIDE SEQUENCE [LARGE SCALE GENOMIC DNA]</scope>
    <source>
        <strain evidence="1">Neo</strain>
    </source>
</reference>
<dbReference type="Proteomes" id="UP000426235">
    <property type="component" value="Chromosome"/>
</dbReference>
<organism evidence="1 2">
    <name type="scientific">Pseudomonas alkylphenolica</name>
    <dbReference type="NCBI Taxonomy" id="237609"/>
    <lineage>
        <taxon>Bacteria</taxon>
        <taxon>Pseudomonadati</taxon>
        <taxon>Pseudomonadota</taxon>
        <taxon>Gammaproteobacteria</taxon>
        <taxon>Pseudomonadales</taxon>
        <taxon>Pseudomonadaceae</taxon>
        <taxon>Pseudomonas</taxon>
    </lineage>
</organism>
<dbReference type="EMBL" id="CP046621">
    <property type="protein sequence ID" value="QGW76217.1"/>
    <property type="molecule type" value="Genomic_DNA"/>
</dbReference>
<sequence length="322" mass="36745">MTIFFLGWTAQYEQRMVHHLAASHDVKMLVAPKWMKRVGRYLNSFSKGRNRPTRGHHWLADQLMKPHKVKQDDILICNEGQFRRGLNPAIVERFKGHKVLMVRDLVTASFIDALRPRFDKLYSFDKAQCDALGLDYLNQFFPFGFDEALRLAEQSGDNRTAPACFFLGRDKGRSALVESVAQVLEKNGCQVDFHLVPDSTSLPASRFYIDDVLPYAENIRRSMAADILLEINQPGQAGITLRTLEAAYFNKRLITNNASVKTLDIYRPENIYVIEDNDFSGLADFLGGQPVRLNHEALYGYSPEAMIQHVIQDMRPTHSHNA</sequence>
<keyword evidence="2" id="KW-1185">Reference proteome</keyword>
<evidence type="ECO:0008006" key="3">
    <source>
        <dbReference type="Google" id="ProtNLM"/>
    </source>
</evidence>
<evidence type="ECO:0000313" key="2">
    <source>
        <dbReference type="Proteomes" id="UP000426235"/>
    </source>
</evidence>
<evidence type="ECO:0000313" key="1">
    <source>
        <dbReference type="EMBL" id="QGW76217.1"/>
    </source>
</evidence>
<proteinExistence type="predicted"/>